<dbReference type="EMBL" id="AJWZ01006566">
    <property type="protein sequence ID" value="EKC59413.1"/>
    <property type="molecule type" value="Genomic_DNA"/>
</dbReference>
<dbReference type="GO" id="GO:0003697">
    <property type="term" value="F:single-stranded DNA binding"/>
    <property type="evidence" value="ECO:0007669"/>
    <property type="project" value="InterPro"/>
</dbReference>
<evidence type="ECO:0000313" key="1">
    <source>
        <dbReference type="EMBL" id="EKC59413.1"/>
    </source>
</evidence>
<accession>K1SP87</accession>
<dbReference type="PROSITE" id="PS00617">
    <property type="entry name" value="RECF_1"/>
    <property type="match status" value="1"/>
</dbReference>
<sequence>MRVYGSLRAARASVQKRDRELVRFDASYAKNEMTFFAKGREQSAVIFIDKKRTAMKNGVTLRSPAELIGEFYAVIFSPSHLSLVKDGPVFRRKFLDTALCEIKP</sequence>
<dbReference type="Gene3D" id="3.40.50.300">
    <property type="entry name" value="P-loop containing nucleotide triphosphate hydrolases"/>
    <property type="match status" value="1"/>
</dbReference>
<dbReference type="GO" id="GO:0005524">
    <property type="term" value="F:ATP binding"/>
    <property type="evidence" value="ECO:0007669"/>
    <property type="project" value="InterPro"/>
</dbReference>
<comment type="caution">
    <text evidence="1">The sequence shown here is derived from an EMBL/GenBank/DDBJ whole genome shotgun (WGS) entry which is preliminary data.</text>
</comment>
<dbReference type="InterPro" id="IPR042174">
    <property type="entry name" value="RecF_2"/>
</dbReference>
<feature type="non-terminal residue" evidence="1">
    <location>
        <position position="104"/>
    </location>
</feature>
<dbReference type="GO" id="GO:0006281">
    <property type="term" value="P:DNA repair"/>
    <property type="evidence" value="ECO:0007669"/>
    <property type="project" value="InterPro"/>
</dbReference>
<name>K1SP87_9ZZZZ</name>
<dbReference type="InterPro" id="IPR027417">
    <property type="entry name" value="P-loop_NTPase"/>
</dbReference>
<dbReference type="Gene3D" id="1.20.1050.90">
    <property type="entry name" value="RecF/RecN/SMC, N-terminal domain"/>
    <property type="match status" value="1"/>
</dbReference>
<protein>
    <submittedName>
        <fullName evidence="1">DNA replication and repair protein RecF</fullName>
    </submittedName>
</protein>
<organism evidence="1">
    <name type="scientific">human gut metagenome</name>
    <dbReference type="NCBI Taxonomy" id="408170"/>
    <lineage>
        <taxon>unclassified sequences</taxon>
        <taxon>metagenomes</taxon>
        <taxon>organismal metagenomes</taxon>
    </lineage>
</organism>
<gene>
    <name evidence="1" type="ORF">OBE_09513</name>
</gene>
<dbReference type="AlphaFoldDB" id="K1SP87"/>
<proteinExistence type="predicted"/>
<reference evidence="1" key="1">
    <citation type="journal article" date="2013" name="Environ. Microbiol.">
        <title>Microbiota from the distal guts of lean and obese adolescents exhibit partial functional redundancy besides clear differences in community structure.</title>
        <authorList>
            <person name="Ferrer M."/>
            <person name="Ruiz A."/>
            <person name="Lanza F."/>
            <person name="Haange S.B."/>
            <person name="Oberbach A."/>
            <person name="Till H."/>
            <person name="Bargiela R."/>
            <person name="Campoy C."/>
            <person name="Segura M.T."/>
            <person name="Richter M."/>
            <person name="von Bergen M."/>
            <person name="Seifert J."/>
            <person name="Suarez A."/>
        </authorList>
    </citation>
    <scope>NUCLEOTIDE SEQUENCE</scope>
</reference>
<dbReference type="InterPro" id="IPR018078">
    <property type="entry name" value="DNA-binding_RecF_CS"/>
</dbReference>